<evidence type="ECO:0000313" key="3">
    <source>
        <dbReference type="Proteomes" id="UP000434957"/>
    </source>
</evidence>
<dbReference type="AlphaFoldDB" id="A0A6A4DNS2"/>
<organism evidence="2 3">
    <name type="scientific">Phytophthora rubi</name>
    <dbReference type="NCBI Taxonomy" id="129364"/>
    <lineage>
        <taxon>Eukaryota</taxon>
        <taxon>Sar</taxon>
        <taxon>Stramenopiles</taxon>
        <taxon>Oomycota</taxon>
        <taxon>Peronosporomycetes</taxon>
        <taxon>Peronosporales</taxon>
        <taxon>Peronosporaceae</taxon>
        <taxon>Phytophthora</taxon>
    </lineage>
</organism>
<dbReference type="PANTHER" id="PTHR31569">
    <property type="entry name" value="SWIM-TYPE DOMAIN-CONTAINING PROTEIN"/>
    <property type="match status" value="1"/>
</dbReference>
<sequence length="113" mass="13513">MNRSSLQALCNRTGFRAFFSYFERNWNTCKEMWVLFERKHLAHFEVHTNNHLENWFGHFKNIVKPSMTMRDCIAAIIGCDKRTENDYLYRCNRVGQSVNRNYDSEMMQGAPVH</sequence>
<dbReference type="EMBL" id="QXFT01001800">
    <property type="protein sequence ID" value="KAE9310066.1"/>
    <property type="molecule type" value="Genomic_DNA"/>
</dbReference>
<dbReference type="InterPro" id="IPR052579">
    <property type="entry name" value="Zinc_finger_SWIM"/>
</dbReference>
<reference evidence="2 3" key="1">
    <citation type="submission" date="2018-08" db="EMBL/GenBank/DDBJ databases">
        <title>Genomic investigation of the strawberry pathogen Phytophthora fragariae indicates pathogenicity is determined by transcriptional variation in three key races.</title>
        <authorList>
            <person name="Adams T.M."/>
            <person name="Armitage A.D."/>
            <person name="Sobczyk M.K."/>
            <person name="Bates H.J."/>
            <person name="Dunwell J.M."/>
            <person name="Nellist C.F."/>
            <person name="Harrison R.J."/>
        </authorList>
    </citation>
    <scope>NUCLEOTIDE SEQUENCE [LARGE SCALE GENOMIC DNA]</scope>
    <source>
        <strain evidence="2 3">SCRP333</strain>
    </source>
</reference>
<comment type="caution">
    <text evidence="2">The sequence shown here is derived from an EMBL/GenBank/DDBJ whole genome shotgun (WGS) entry which is preliminary data.</text>
</comment>
<dbReference type="Pfam" id="PF20784">
    <property type="entry name" value="DUF5575_C"/>
    <property type="match status" value="1"/>
</dbReference>
<accession>A0A6A4DNS2</accession>
<dbReference type="Proteomes" id="UP000434957">
    <property type="component" value="Unassembled WGS sequence"/>
</dbReference>
<name>A0A6A4DNS2_9STRA</name>
<protein>
    <recommendedName>
        <fullName evidence="1">DUF5575 domain-containing protein</fullName>
    </recommendedName>
</protein>
<dbReference type="PANTHER" id="PTHR31569:SF4">
    <property type="entry name" value="SWIM-TYPE DOMAIN-CONTAINING PROTEIN"/>
    <property type="match status" value="1"/>
</dbReference>
<evidence type="ECO:0000313" key="2">
    <source>
        <dbReference type="EMBL" id="KAE9310066.1"/>
    </source>
</evidence>
<feature type="domain" description="DUF5575" evidence="1">
    <location>
        <begin position="13"/>
        <end position="78"/>
    </location>
</feature>
<gene>
    <name evidence="2" type="ORF">PR003_g20351</name>
</gene>
<keyword evidence="3" id="KW-1185">Reference proteome</keyword>
<proteinExistence type="predicted"/>
<dbReference type="InterPro" id="IPR049218">
    <property type="entry name" value="DUF5575_C"/>
</dbReference>
<evidence type="ECO:0000259" key="1">
    <source>
        <dbReference type="Pfam" id="PF20784"/>
    </source>
</evidence>